<dbReference type="InterPro" id="IPR013424">
    <property type="entry name" value="Ice-binding_C"/>
</dbReference>
<sequence length="175" mass="18814">MTKSICARLVLLLSVLWLQPHSVFASVYKFTADCSDCTGVVGYLTLQGYTPGMALTSGDFVSFVYSSSVFTPAITFTEASLSGEISAHGPADVTAYLYSPTDYFHNGLHNYIFNTQLTGLWSLGVDGSILDHGPTHNFALQTAVPEPSTWAMAILGFVGLALVASRGRFRRVCTA</sequence>
<reference evidence="4 5" key="1">
    <citation type="journal article" date="2020" name="Arch. Microbiol.">
        <title>Bradyrhizobium campsiandrae sp. nov., a nitrogen-fixing bacterial strain isolated from a native leguminous tree from the Amazon adapted to flooded conditions.</title>
        <authorList>
            <person name="Cabral Michel D."/>
            <person name="Martins da Costa E."/>
            <person name="Azarias Guimaraes A."/>
            <person name="Soares de Carvalho T."/>
            <person name="Santos de Castro Caputo P."/>
            <person name="Willems A."/>
            <person name="de Souza Moreira F.M."/>
        </authorList>
    </citation>
    <scope>NUCLEOTIDE SEQUENCE [LARGE SCALE GENOMIC DNA]</scope>
    <source>
        <strain evidence="5">INPA 384B</strain>
    </source>
</reference>
<keyword evidence="2" id="KW-0732">Signal</keyword>
<feature type="signal peptide" evidence="2">
    <location>
        <begin position="1"/>
        <end position="25"/>
    </location>
</feature>
<accession>A0ABR7UJX8</accession>
<proteinExistence type="predicted"/>
<feature type="transmembrane region" description="Helical" evidence="1">
    <location>
        <begin position="150"/>
        <end position="169"/>
    </location>
</feature>
<dbReference type="Proteomes" id="UP000639516">
    <property type="component" value="Unassembled WGS sequence"/>
</dbReference>
<evidence type="ECO:0000313" key="5">
    <source>
        <dbReference type="Proteomes" id="UP000639516"/>
    </source>
</evidence>
<protein>
    <submittedName>
        <fullName evidence="4">PEP-CTERM sorting domain-containing protein</fullName>
    </submittedName>
</protein>
<dbReference type="EMBL" id="JAATTO010000112">
    <property type="protein sequence ID" value="MBC9984413.1"/>
    <property type="molecule type" value="Genomic_DNA"/>
</dbReference>
<keyword evidence="1" id="KW-0812">Transmembrane</keyword>
<keyword evidence="1" id="KW-0472">Membrane</keyword>
<dbReference type="Pfam" id="PF07589">
    <property type="entry name" value="PEP-CTERM"/>
    <property type="match status" value="1"/>
</dbReference>
<keyword evidence="1" id="KW-1133">Transmembrane helix</keyword>
<feature type="chain" id="PRO_5045243026" evidence="2">
    <location>
        <begin position="26"/>
        <end position="175"/>
    </location>
</feature>
<evidence type="ECO:0000259" key="3">
    <source>
        <dbReference type="Pfam" id="PF07589"/>
    </source>
</evidence>
<comment type="caution">
    <text evidence="4">The sequence shown here is derived from an EMBL/GenBank/DDBJ whole genome shotgun (WGS) entry which is preliminary data.</text>
</comment>
<name>A0ABR7UJX8_9BRAD</name>
<gene>
    <name evidence="4" type="ORF">HA482_40250</name>
</gene>
<evidence type="ECO:0000313" key="4">
    <source>
        <dbReference type="EMBL" id="MBC9984413.1"/>
    </source>
</evidence>
<dbReference type="RefSeq" id="WP_188107436.1">
    <property type="nucleotide sequence ID" value="NZ_JAANIH010000079.1"/>
</dbReference>
<feature type="domain" description="Ice-binding protein C-terminal" evidence="3">
    <location>
        <begin position="143"/>
        <end position="166"/>
    </location>
</feature>
<evidence type="ECO:0000256" key="2">
    <source>
        <dbReference type="SAM" id="SignalP"/>
    </source>
</evidence>
<evidence type="ECO:0000256" key="1">
    <source>
        <dbReference type="SAM" id="Phobius"/>
    </source>
</evidence>
<organism evidence="4 5">
    <name type="scientific">Bradyrhizobium campsiandrae</name>
    <dbReference type="NCBI Taxonomy" id="1729892"/>
    <lineage>
        <taxon>Bacteria</taxon>
        <taxon>Pseudomonadati</taxon>
        <taxon>Pseudomonadota</taxon>
        <taxon>Alphaproteobacteria</taxon>
        <taxon>Hyphomicrobiales</taxon>
        <taxon>Nitrobacteraceae</taxon>
        <taxon>Bradyrhizobium</taxon>
    </lineage>
</organism>
<keyword evidence="5" id="KW-1185">Reference proteome</keyword>